<evidence type="ECO:0000259" key="2">
    <source>
        <dbReference type="Pfam" id="PF22999"/>
    </source>
</evidence>
<dbReference type="PANTHER" id="PTHR12389:SF0">
    <property type="entry name" value="E3 UBIQUITIN-PROTEIN LIGASE LISTERIN"/>
    <property type="match status" value="1"/>
</dbReference>
<evidence type="ECO:0000259" key="1">
    <source>
        <dbReference type="Pfam" id="PF22958"/>
    </source>
</evidence>
<dbReference type="GO" id="GO:0043023">
    <property type="term" value="F:ribosomal large subunit binding"/>
    <property type="evidence" value="ECO:0007669"/>
    <property type="project" value="TreeGrafter"/>
</dbReference>
<dbReference type="Proteomes" id="UP000245119">
    <property type="component" value="Linkage Group LG6"/>
</dbReference>
<dbReference type="SUPFAM" id="SSF48371">
    <property type="entry name" value="ARM repeat"/>
    <property type="match status" value="1"/>
</dbReference>
<protein>
    <recommendedName>
        <fullName evidence="7">RING-type E3 ubiquitin transferase listerin</fullName>
    </recommendedName>
</protein>
<dbReference type="InterPro" id="IPR054476">
    <property type="entry name" value="Ltn1_N"/>
</dbReference>
<reference evidence="5 6" key="1">
    <citation type="submission" date="2018-04" db="EMBL/GenBank/DDBJ databases">
        <title>The genome of golden apple snail Pomacea canaliculata provides insight into stress tolerance and invasive adaptation.</title>
        <authorList>
            <person name="Liu C."/>
            <person name="Liu B."/>
            <person name="Ren Y."/>
            <person name="Zhang Y."/>
            <person name="Wang H."/>
            <person name="Li S."/>
            <person name="Jiang F."/>
            <person name="Yin L."/>
            <person name="Zhang G."/>
            <person name="Qian W."/>
            <person name="Fan W."/>
        </authorList>
    </citation>
    <scope>NUCLEOTIDE SEQUENCE [LARGE SCALE GENOMIC DNA]</scope>
    <source>
        <strain evidence="5">SZHN2017</strain>
        <tissue evidence="5">Muscle</tissue>
    </source>
</reference>
<feature type="domain" description="E3 ubiquitin-protein ligase listerin N-terminal" evidence="1">
    <location>
        <begin position="64"/>
        <end position="371"/>
    </location>
</feature>
<dbReference type="Pfam" id="PF22958">
    <property type="entry name" value="Ltn1_1st"/>
    <property type="match status" value="1"/>
</dbReference>
<dbReference type="EMBL" id="PZQS01000006">
    <property type="protein sequence ID" value="PVD28093.1"/>
    <property type="molecule type" value="Genomic_DNA"/>
</dbReference>
<name>A0A2T7P3W4_POMCA</name>
<evidence type="ECO:0000313" key="6">
    <source>
        <dbReference type="Proteomes" id="UP000245119"/>
    </source>
</evidence>
<dbReference type="InterPro" id="IPR056241">
    <property type="entry name" value="LTN1_HEAT_5th"/>
</dbReference>
<organism evidence="5 6">
    <name type="scientific">Pomacea canaliculata</name>
    <name type="common">Golden apple snail</name>
    <dbReference type="NCBI Taxonomy" id="400727"/>
    <lineage>
        <taxon>Eukaryota</taxon>
        <taxon>Metazoa</taxon>
        <taxon>Spiralia</taxon>
        <taxon>Lophotrochozoa</taxon>
        <taxon>Mollusca</taxon>
        <taxon>Gastropoda</taxon>
        <taxon>Caenogastropoda</taxon>
        <taxon>Architaenioglossa</taxon>
        <taxon>Ampullarioidea</taxon>
        <taxon>Ampullariidae</taxon>
        <taxon>Pomacea</taxon>
    </lineage>
</organism>
<feature type="domain" description="E3 ubiquitin-protein ligase listerin HEAT-repeats region" evidence="4">
    <location>
        <begin position="1159"/>
        <end position="1328"/>
    </location>
</feature>
<dbReference type="OrthoDB" id="6162110at2759"/>
<dbReference type="InterPro" id="IPR054477">
    <property type="entry name" value="LTN1_E3_ligase_6th"/>
</dbReference>
<evidence type="ECO:0000259" key="4">
    <source>
        <dbReference type="Pfam" id="PF24618"/>
    </source>
</evidence>
<dbReference type="PANTHER" id="PTHR12389">
    <property type="entry name" value="ZINC FINGER PROTEIN 294"/>
    <property type="match status" value="1"/>
</dbReference>
<keyword evidence="6" id="KW-1185">Reference proteome</keyword>
<dbReference type="Pfam" id="PF22999">
    <property type="entry name" value="LTN1_E3_ligase_6th"/>
    <property type="match status" value="1"/>
</dbReference>
<feature type="domain" description="E3 ubiquitin-protein ligase listerin HEAT repeat region" evidence="2">
    <location>
        <begin position="1373"/>
        <end position="1600"/>
    </location>
</feature>
<evidence type="ECO:0008006" key="7">
    <source>
        <dbReference type="Google" id="ProtNLM"/>
    </source>
</evidence>
<accession>A0A2T7P3W4</accession>
<dbReference type="GO" id="GO:0072344">
    <property type="term" value="P:rescue of stalled ribosome"/>
    <property type="evidence" value="ECO:0007669"/>
    <property type="project" value="TreeGrafter"/>
</dbReference>
<dbReference type="GO" id="GO:0005829">
    <property type="term" value="C:cytosol"/>
    <property type="evidence" value="ECO:0007669"/>
    <property type="project" value="TreeGrafter"/>
</dbReference>
<dbReference type="STRING" id="400727.A0A2T7P3W4"/>
<dbReference type="GO" id="GO:0061630">
    <property type="term" value="F:ubiquitin protein ligase activity"/>
    <property type="evidence" value="ECO:0007669"/>
    <property type="project" value="InterPro"/>
</dbReference>
<gene>
    <name evidence="5" type="ORF">C0Q70_10674</name>
</gene>
<sequence>MPGTKNRTKGNVKPSSSSQAARLLAETGAAPTGFIGFGSGGGGGGGIAAYVPACETFDDADSTLDSDFRMILRKLTKRDSTTKIKALGEFSVLCQEKDDACLVAILPFWPRIYNKMAVDVDHKVRESAQTAMAALVGRVGRNLAPYLKTVIAVWILSCNDTYPGVASAARQAFQAAFPEKKQKDVLIFCKQVVVEYMIDNLCNQTAATLSDPKTTEEEEREAKYQRVLSSSLKGLRQLLQTLPSSDVEGIKGHLQGLLNDGKFWKLAKSPVPKVRSDLFFLLGSLCQVLPDLAHEYVGKLSPLILGSIDNADISVIGGIWTAVLSLVKFVPTCWQNINWQKAFWPKLRSVLENGCQTAPSIVAPNILPLLSCLPVELGGGAKVFYPKLLEHAKLGVLKGVTGSDFAFAVAYVECLQFALKEILDKEPSATDVAESLFLEQLEALVEASLLESAVSFHQSTVYDKVASFVTFVEQKADSVWLSSLFWERLTLAVQESFDTLDSSGDRYLRSDRLVAFVKAMLLAEKGAARNVASEEKEKKFERSGDEKLSSLKKKFVDQVMVQSYQGYRAQQRSVYLKLLANLADLHFPVSSAELLAKALEGESSLDTSDSMQCLLPIEVWKADSACPYVSVVQKIVLPALSGDGNKKPDVDCSITLLFACLAHLSDTHSTAIWEEAFKEGQLSSGFFVVMLPHLTARLSQLITSVTAHHNLKEEEIAQAWTVISLVLSASDKKEPVFPRSCIEQIIIGVHRELLRLSAIHLAPPEAQKALQFVARASIIFFQSLEMSLTLPATKDLMLALLRIDLDSGCLKDAITEKLAREAWCCGVGAVVANTGGFVNEEGVLQKMCCLIQKAAINIPSFNEYKHVMSIVELFLQTASNSLPVDEIVPIRPPNPCILEVIRLLSADAMKPCETEKILHHLCMDGQISSVTLEKTLEGSPEQSSLTRTVFSSLYNFHLLHYSQTGTMRIDKAEVVPIRENQVKSSNVETKEYEGESNAMCLSRKWETEDITVMLDAVQVLCLAQFCLKMEGQVDADVLKAMGELERMIVPNLKHLSAASEEQIIRTAVTRAFEKGVAASLALMQLLQFLEAHITELEIKEDYLLTGQFPEDSSANVLQMLVPLMSADVLLEVLKQQVLVFLKLSVDSSSLDKATACLHMVVSCFTYLSQDKCEQAVQQVVACLAHIKDSRDAADNLFLFACDMSEKSSSCFSFNIGVMQCMIVLVCKGHKVITPDLWDFILCSLVSWIESLIETKLSLTSAVSGKAFAVAACRLMAVVTRCIHQQLPADKKAFPPNLEMEWKEFFSEGLFSALLPLFVRLVEEEGTKEQKQRSHVVFAALGGALCQCPKENIMDHKLPPKYLACEDTSPLPDSLQSLLNHLCPLLTHTLRAVQVTACALLERVMEELPGYEKEQKADDGQKEEVSRSPPVMLMKVIEDGAAAMDIILSDVDIETCVAMVPGTEEYQFALGYLLAWQLALIFFHSASSELRAEYAAYFKENKYVEHLLNHLFRLMPHNPVAVMSRPFVETSPRALLPKASCHVYTHCLQVLPALVRQWWKDLDRKIGACMPIHVCILFFFCRFTSKNVSPYLCKTEIQSVQEMGSSIEDITVKACRATREVTATYQMEEVNIELQILLPENYPLGKIAVSSQRRVGVNQSQWDRWLLQLNVFLQHQNGGIMEGLRLWKRNIDKRFEGVEECMVCYAVVHGTNFQLPRVQCRTCKKKFHSACLWQQDYDLLCRYAPDYVDSCLNCATPSGDSCIFTISALASVIGRPLESLYPSVEGQNAENAAVLTRVFMPREELRMEESIKILWSGNSKSQPRFWIPEYFVPLITTGLTKVSISAGESSYKLEQHKRKIKEESNSTLGTSADVTIKTANDDCGDEESVSEISMGQVCNKRRRMIIDFDWQRKYTCDAVGGKPLEGAMFLTVNEIFKEITTYESVLPSIPKGRKEDVFFIIDNSKNIRFPGRRKTFPDDCGMYSPNDTATCKSWFRIREDGTLESVNKVRDKFCREKRSVCGRKSVSQKLGGRSWLPLEPQPKEEELVLLHRYYSVLLCDPSYRRRISWFISLPLSVTKGREVFLVEYLRRPQILQNQQRVRSVRKKVTKQNSDFIDFDEAIP</sequence>
<feature type="domain" description="E3 ubiquitin-protein ligase listerin ubiquitin conjugating" evidence="3">
    <location>
        <begin position="1609"/>
        <end position="1693"/>
    </location>
</feature>
<dbReference type="InterPro" id="IPR011989">
    <property type="entry name" value="ARM-like"/>
</dbReference>
<dbReference type="InterPro" id="IPR016024">
    <property type="entry name" value="ARM-type_fold"/>
</dbReference>
<dbReference type="Pfam" id="PF23009">
    <property type="entry name" value="UBC_like"/>
    <property type="match status" value="1"/>
</dbReference>
<dbReference type="InterPro" id="IPR039795">
    <property type="entry name" value="LTN1/Rkr1"/>
</dbReference>
<proteinExistence type="predicted"/>
<dbReference type="GO" id="GO:1990112">
    <property type="term" value="C:RQC complex"/>
    <property type="evidence" value="ECO:0007669"/>
    <property type="project" value="InterPro"/>
</dbReference>
<evidence type="ECO:0000259" key="3">
    <source>
        <dbReference type="Pfam" id="PF23009"/>
    </source>
</evidence>
<dbReference type="Gene3D" id="1.25.10.10">
    <property type="entry name" value="Leucine-rich Repeat Variant"/>
    <property type="match status" value="1"/>
</dbReference>
<comment type="caution">
    <text evidence="5">The sequence shown here is derived from an EMBL/GenBank/DDBJ whole genome shotgun (WGS) entry which is preliminary data.</text>
</comment>
<dbReference type="GO" id="GO:1990116">
    <property type="term" value="P:ribosome-associated ubiquitin-dependent protein catabolic process"/>
    <property type="evidence" value="ECO:0007669"/>
    <property type="project" value="InterPro"/>
</dbReference>
<dbReference type="InterPro" id="IPR054478">
    <property type="entry name" value="LTN1_UBC"/>
</dbReference>
<evidence type="ECO:0000313" key="5">
    <source>
        <dbReference type="EMBL" id="PVD28093.1"/>
    </source>
</evidence>
<dbReference type="Pfam" id="PF24618">
    <property type="entry name" value="LTN1_E3_ligase_5th"/>
    <property type="match status" value="1"/>
</dbReference>